<reference evidence="2 3" key="1">
    <citation type="submission" date="2019-12" db="EMBL/GenBank/DDBJ databases">
        <title>Rhizobium genotypes associated with high levels of biological nitrogen fixation by grain legumes in a temperate-maritime cropping system.</title>
        <authorList>
            <person name="Maluk M."/>
            <person name="Francesc Ferrando Molina F."/>
            <person name="Lopez Del Egido L."/>
            <person name="Lafos M."/>
            <person name="Langarica-Fuentes A."/>
            <person name="Gebre Yohannes G."/>
            <person name="Young M.W."/>
            <person name="Martin P."/>
            <person name="Gantlett R."/>
            <person name="Kenicer G."/>
            <person name="Hawes C."/>
            <person name="Begg G.S."/>
            <person name="Quilliam R.S."/>
            <person name="Squire G.R."/>
            <person name="Poole P.S."/>
            <person name="Young P.W."/>
            <person name="Iannetta P.M."/>
            <person name="James E.K."/>
        </authorList>
    </citation>
    <scope>NUCLEOTIDE SEQUENCE [LARGE SCALE GENOMIC DNA]</scope>
    <source>
        <strain evidence="2 3">JHI1118</strain>
    </source>
</reference>
<dbReference type="Gene3D" id="3.40.50.720">
    <property type="entry name" value="NAD(P)-binding Rossmann-like Domain"/>
    <property type="match status" value="1"/>
</dbReference>
<dbReference type="Proteomes" id="UP000483035">
    <property type="component" value="Unassembled WGS sequence"/>
</dbReference>
<dbReference type="PANTHER" id="PTHR30388:SF4">
    <property type="entry name" value="MOLYBDENUM COFACTOR INSERTION CHAPERONE PAOD"/>
    <property type="match status" value="1"/>
</dbReference>
<sequence>MDRPILARLNEMRRRRQAAILVSDLSGGPDRLIVEGDVLEGPLAEAVSSAFRSGRSSAVEIDGQSLFLNVHLPPPRIVVIGAVHISQVLARMAALADFDVTIIDPRTAFATPERFEGIDLIADWPVDALKERPLDSYMALVAVTHDPKIDDEPIIQALRTDCFYVGALGSRKTHAGRMERLKRAGLTEAELARIHAPIGLPIGAASPAEIAVAILAEIIGSLRGRDVSSPKGGMP</sequence>
<dbReference type="AlphaFoldDB" id="A0A6L9UAW9"/>
<proteinExistence type="predicted"/>
<dbReference type="EMBL" id="WUEY01000015">
    <property type="protein sequence ID" value="NEI73063.1"/>
    <property type="molecule type" value="Genomic_DNA"/>
</dbReference>
<comment type="caution">
    <text evidence="2">The sequence shown here is derived from an EMBL/GenBank/DDBJ whole genome shotgun (WGS) entry which is preliminary data.</text>
</comment>
<organism evidence="2 3">
    <name type="scientific">Rhizobium lusitanum</name>
    <dbReference type="NCBI Taxonomy" id="293958"/>
    <lineage>
        <taxon>Bacteria</taxon>
        <taxon>Pseudomonadati</taxon>
        <taxon>Pseudomonadota</taxon>
        <taxon>Alphaproteobacteria</taxon>
        <taxon>Hyphomicrobiales</taxon>
        <taxon>Rhizobiaceae</taxon>
        <taxon>Rhizobium/Agrobacterium group</taxon>
        <taxon>Rhizobium</taxon>
    </lineage>
</organism>
<accession>A0A6L9UAW9</accession>
<feature type="domain" description="XdhC Rossmann" evidence="1">
    <location>
        <begin position="77"/>
        <end position="218"/>
    </location>
</feature>
<dbReference type="InterPro" id="IPR027051">
    <property type="entry name" value="XdhC_Rossmann_dom"/>
</dbReference>
<name>A0A6L9UAW9_9HYPH</name>
<evidence type="ECO:0000313" key="2">
    <source>
        <dbReference type="EMBL" id="NEI73063.1"/>
    </source>
</evidence>
<evidence type="ECO:0000313" key="3">
    <source>
        <dbReference type="Proteomes" id="UP000483035"/>
    </source>
</evidence>
<dbReference type="PANTHER" id="PTHR30388">
    <property type="entry name" value="ALDEHYDE OXIDOREDUCTASE MOLYBDENUM COFACTOR ASSEMBLY PROTEIN"/>
    <property type="match status" value="1"/>
</dbReference>
<dbReference type="InterPro" id="IPR052698">
    <property type="entry name" value="MoCofactor_Util/Proc"/>
</dbReference>
<dbReference type="RefSeq" id="WP_163991051.1">
    <property type="nucleotide sequence ID" value="NZ_WUEY01000015.1"/>
</dbReference>
<protein>
    <submittedName>
        <fullName evidence="2">XdhC family protein</fullName>
    </submittedName>
</protein>
<dbReference type="Pfam" id="PF13478">
    <property type="entry name" value="XdhC_C"/>
    <property type="match status" value="1"/>
</dbReference>
<gene>
    <name evidence="2" type="ORF">GR212_26205</name>
</gene>
<evidence type="ECO:0000259" key="1">
    <source>
        <dbReference type="Pfam" id="PF13478"/>
    </source>
</evidence>